<gene>
    <name evidence="2" type="ORF">AVDCRST_MAG19-4527</name>
</gene>
<evidence type="ECO:0000313" key="2">
    <source>
        <dbReference type="EMBL" id="CAA9585484.1"/>
    </source>
</evidence>
<feature type="region of interest" description="Disordered" evidence="1">
    <location>
        <begin position="1"/>
        <end position="54"/>
    </location>
</feature>
<accession>A0A6J4VPQ4</accession>
<dbReference type="EMBL" id="CADCWL010000251">
    <property type="protein sequence ID" value="CAA9585484.1"/>
    <property type="molecule type" value="Genomic_DNA"/>
</dbReference>
<dbReference type="AlphaFoldDB" id="A0A6J4VPQ4"/>
<organism evidence="2">
    <name type="scientific">uncultured Thermomicrobiales bacterium</name>
    <dbReference type="NCBI Taxonomy" id="1645740"/>
    <lineage>
        <taxon>Bacteria</taxon>
        <taxon>Pseudomonadati</taxon>
        <taxon>Thermomicrobiota</taxon>
        <taxon>Thermomicrobia</taxon>
        <taxon>Thermomicrobiales</taxon>
        <taxon>environmental samples</taxon>
    </lineage>
</organism>
<proteinExistence type="predicted"/>
<protein>
    <submittedName>
        <fullName evidence="2">Uncharacterized protein</fullName>
    </submittedName>
</protein>
<sequence length="54" mass="5468">MADSSRRTGAIGSGSGSGRVRPRARRGLNTNPAVKAGLVREGKGWSEGTLQGSG</sequence>
<evidence type="ECO:0000256" key="1">
    <source>
        <dbReference type="SAM" id="MobiDB-lite"/>
    </source>
</evidence>
<name>A0A6J4VPQ4_9BACT</name>
<reference evidence="2" key="1">
    <citation type="submission" date="2020-02" db="EMBL/GenBank/DDBJ databases">
        <authorList>
            <person name="Meier V. D."/>
        </authorList>
    </citation>
    <scope>NUCLEOTIDE SEQUENCE</scope>
    <source>
        <strain evidence="2">AVDCRST_MAG19</strain>
    </source>
</reference>